<dbReference type="GeneID" id="27679741"/>
<comment type="caution">
    <text evidence="2">The sequence shown here is derived from an EMBL/GenBank/DDBJ whole genome shotgun (WGS) entry which is preliminary data.</text>
</comment>
<dbReference type="EMBL" id="JQFZ01000220">
    <property type="protein sequence ID" value="KGO54628.1"/>
    <property type="molecule type" value="Genomic_DNA"/>
</dbReference>
<accession>A0A0A2JIZ3</accession>
<evidence type="ECO:0000313" key="2">
    <source>
        <dbReference type="EMBL" id="KGO54628.1"/>
    </source>
</evidence>
<sequence length="499" mass="55968">MSERKKTRKRSKIKRWLRSWVFTPLGNVRIKLINKVERKRRSISDCELNRIVSGALTDRYPSRFFRDRNDHTSIPVRRSLLENEFDISLVDLVEPIPDQSGNPQQRSSRLDLGVGNDPLVDGGELAVPTAQPKSHDTRGSWRGDERSVLRIMNPDVSELSSEDEKAEESGAISVIEVNRNVYELSALGEMSPDLPTELSGEEKQSRQSCPILVESDFHMANPLVIAELAPQLPDLYFIHQPDPPLCCLIISTLQDSSSPVLFEGGVCSGEHSSHGPKPVIQRPLSDMSIKRANPQMNTMEFLIRQTQRKRNAIVKNRYISPFVPLQPRPLRVRKSCDITPTNTQNDVLSPIPAETSRDVTAPQDGTVLSTAIHIITTVATAHNLESLRCHTHLAPENQPTSHLAWTVYQLHPGLARSAGTVRPVDLGPSLRQWWLVLGFDLGRWIVSPPPSQTLLLNHVGLVLKAPGGFMLYLKMACPYYLLKRIVLIKVLVHLAWNCV</sequence>
<protein>
    <submittedName>
        <fullName evidence="2">Uncharacterized protein</fullName>
    </submittedName>
</protein>
<dbReference type="AlphaFoldDB" id="A0A0A2JIZ3"/>
<feature type="region of interest" description="Disordered" evidence="1">
    <location>
        <begin position="96"/>
        <end position="115"/>
    </location>
</feature>
<organism evidence="2 3">
    <name type="scientific">Penicillium expansum</name>
    <name type="common">Blue mold rot fungus</name>
    <dbReference type="NCBI Taxonomy" id="27334"/>
    <lineage>
        <taxon>Eukaryota</taxon>
        <taxon>Fungi</taxon>
        <taxon>Dikarya</taxon>
        <taxon>Ascomycota</taxon>
        <taxon>Pezizomycotina</taxon>
        <taxon>Eurotiomycetes</taxon>
        <taxon>Eurotiomycetidae</taxon>
        <taxon>Eurotiales</taxon>
        <taxon>Aspergillaceae</taxon>
        <taxon>Penicillium</taxon>
    </lineage>
</organism>
<dbReference type="RefSeq" id="XP_016596993.1">
    <property type="nucleotide sequence ID" value="XM_016744321.1"/>
</dbReference>
<keyword evidence="3" id="KW-1185">Reference proteome</keyword>
<dbReference type="VEuPathDB" id="FungiDB:PEXP_008870"/>
<proteinExistence type="predicted"/>
<reference evidence="2 3" key="1">
    <citation type="journal article" date="2015" name="Mol. Plant Microbe Interact.">
        <title>Genome, transcriptome, and functional analyses of Penicillium expansum provide new insights into secondary metabolism and pathogenicity.</title>
        <authorList>
            <person name="Ballester A.R."/>
            <person name="Marcet-Houben M."/>
            <person name="Levin E."/>
            <person name="Sela N."/>
            <person name="Selma-Lazaro C."/>
            <person name="Carmona L."/>
            <person name="Wisniewski M."/>
            <person name="Droby S."/>
            <person name="Gonzalez-Candelas L."/>
            <person name="Gabaldon T."/>
        </authorList>
    </citation>
    <scope>NUCLEOTIDE SEQUENCE [LARGE SCALE GENOMIC DNA]</scope>
    <source>
        <strain evidence="2 3">MD-8</strain>
    </source>
</reference>
<name>A0A0A2JIZ3_PENEN</name>
<dbReference type="HOGENOM" id="CLU_546409_0_0_1"/>
<evidence type="ECO:0000256" key="1">
    <source>
        <dbReference type="SAM" id="MobiDB-lite"/>
    </source>
</evidence>
<gene>
    <name evidence="2" type="ORF">PEX2_070500</name>
</gene>
<dbReference type="Proteomes" id="UP000030143">
    <property type="component" value="Unassembled WGS sequence"/>
</dbReference>
<evidence type="ECO:0000313" key="3">
    <source>
        <dbReference type="Proteomes" id="UP000030143"/>
    </source>
</evidence>